<dbReference type="Proteomes" id="UP000701702">
    <property type="component" value="Unassembled WGS sequence"/>
</dbReference>
<evidence type="ECO:0000313" key="2">
    <source>
        <dbReference type="Proteomes" id="UP000701702"/>
    </source>
</evidence>
<gene>
    <name evidence="1" type="ORF">LMG23994_00302</name>
</gene>
<dbReference type="EMBL" id="CAJZAF010000001">
    <property type="protein sequence ID" value="CAG9163844.1"/>
    <property type="molecule type" value="Genomic_DNA"/>
</dbReference>
<proteinExistence type="predicted"/>
<sequence>MNRTAHALPEIHHAQFIPPGLAAIANGRDLVTNKEAAHILSRSEQTLRVWASSENGPIRPLRVHGRLMWKVVDLASLLNGG</sequence>
<comment type="caution">
    <text evidence="1">The sequence shown here is derived from an EMBL/GenBank/DDBJ whole genome shotgun (WGS) entry which is preliminary data.</text>
</comment>
<evidence type="ECO:0000313" key="1">
    <source>
        <dbReference type="EMBL" id="CAG9163844.1"/>
    </source>
</evidence>
<reference evidence="1 2" key="1">
    <citation type="submission" date="2021-08" db="EMBL/GenBank/DDBJ databases">
        <authorList>
            <person name="Peeters C."/>
        </authorList>
    </citation>
    <scope>NUCLEOTIDE SEQUENCE [LARGE SCALE GENOMIC DNA]</scope>
    <source>
        <strain evidence="1 2">LMG 23994</strain>
    </source>
</reference>
<accession>A0ABN7XTZ6</accession>
<name>A0ABN7XTZ6_9BURK</name>
<protein>
    <recommendedName>
        <fullName evidence="3">Helix-turn-helix domain-containing protein</fullName>
    </recommendedName>
</protein>
<organism evidence="1 2">
    <name type="scientific">Cupriavidus pinatubonensis</name>
    <dbReference type="NCBI Taxonomy" id="248026"/>
    <lineage>
        <taxon>Bacteria</taxon>
        <taxon>Pseudomonadati</taxon>
        <taxon>Pseudomonadota</taxon>
        <taxon>Betaproteobacteria</taxon>
        <taxon>Burkholderiales</taxon>
        <taxon>Burkholderiaceae</taxon>
        <taxon>Cupriavidus</taxon>
    </lineage>
</organism>
<dbReference type="RefSeq" id="WP_223999081.1">
    <property type="nucleotide sequence ID" value="NZ_CAJZAF010000001.1"/>
</dbReference>
<keyword evidence="2" id="KW-1185">Reference proteome</keyword>
<evidence type="ECO:0008006" key="3">
    <source>
        <dbReference type="Google" id="ProtNLM"/>
    </source>
</evidence>